<accession>A0A7X3IK07</accession>
<dbReference type="SMART" id="SM00635">
    <property type="entry name" value="BID_2"/>
    <property type="match status" value="1"/>
</dbReference>
<evidence type="ECO:0000256" key="6">
    <source>
        <dbReference type="ARBA" id="ARBA00023295"/>
    </source>
</evidence>
<dbReference type="Gene3D" id="2.60.40.1080">
    <property type="match status" value="1"/>
</dbReference>
<evidence type="ECO:0000313" key="11">
    <source>
        <dbReference type="EMBL" id="MWV45354.1"/>
    </source>
</evidence>
<feature type="compositionally biased region" description="Pro residues" evidence="7">
    <location>
        <begin position="2034"/>
        <end position="2047"/>
    </location>
</feature>
<dbReference type="InterPro" id="IPR008979">
    <property type="entry name" value="Galactose-bd-like_sf"/>
</dbReference>
<dbReference type="InterPro" id="IPR008964">
    <property type="entry name" value="Invasin/intimin_cell_adhesion"/>
</dbReference>
<dbReference type="RefSeq" id="WP_160498915.1">
    <property type="nucleotide sequence ID" value="NZ_WUBI01000002.1"/>
</dbReference>
<dbReference type="InterPro" id="IPR013830">
    <property type="entry name" value="SGNH_hydro"/>
</dbReference>
<dbReference type="InterPro" id="IPR000933">
    <property type="entry name" value="Glyco_hydro_29"/>
</dbReference>
<evidence type="ECO:0000259" key="10">
    <source>
        <dbReference type="PROSITE" id="PS51272"/>
    </source>
</evidence>
<name>A0A7X3IK07_9BACL</name>
<evidence type="ECO:0000259" key="8">
    <source>
        <dbReference type="PROSITE" id="PS50022"/>
    </source>
</evidence>
<dbReference type="Proteomes" id="UP000460318">
    <property type="component" value="Unassembled WGS sequence"/>
</dbReference>
<dbReference type="Gene3D" id="2.60.120.260">
    <property type="entry name" value="Galactose-binding domain-like"/>
    <property type="match status" value="4"/>
</dbReference>
<dbReference type="PANTHER" id="PTHR47791">
    <property type="entry name" value="MEIOTICALLY UP-REGULATED GENE 191 PROTEIN"/>
    <property type="match status" value="1"/>
</dbReference>
<reference evidence="11 12" key="1">
    <citation type="submission" date="2019-12" db="EMBL/GenBank/DDBJ databases">
        <title>Paenibacillus sp. nov., an endophytic bacterium isolated from the stem of Dendrobium.</title>
        <authorList>
            <person name="Zhao R."/>
        </authorList>
    </citation>
    <scope>NUCLEOTIDE SEQUENCE [LARGE SCALE GENOMIC DNA]</scope>
    <source>
        <strain evidence="11 12">HJL G12</strain>
    </source>
</reference>
<dbReference type="GO" id="GO:0006004">
    <property type="term" value="P:fucose metabolic process"/>
    <property type="evidence" value="ECO:0007669"/>
    <property type="project" value="InterPro"/>
</dbReference>
<gene>
    <name evidence="11" type="ORF">GRF59_17165</name>
</gene>
<keyword evidence="4" id="KW-0732">Signal</keyword>
<dbReference type="PROSITE" id="PS51272">
    <property type="entry name" value="SLH"/>
    <property type="match status" value="3"/>
</dbReference>
<feature type="domain" description="SLH" evidence="10">
    <location>
        <begin position="2399"/>
        <end position="2453"/>
    </location>
</feature>
<dbReference type="Pfam" id="PF03663">
    <property type="entry name" value="Glyco_hydro_76"/>
    <property type="match status" value="1"/>
</dbReference>
<dbReference type="InterPro" id="IPR016286">
    <property type="entry name" value="FUC_metazoa-typ"/>
</dbReference>
<evidence type="ECO:0000256" key="7">
    <source>
        <dbReference type="SAM" id="MobiDB-lite"/>
    </source>
</evidence>
<dbReference type="Pfam" id="PF13472">
    <property type="entry name" value="Lipase_GDSL_2"/>
    <property type="match status" value="1"/>
</dbReference>
<dbReference type="SUPFAM" id="SSF49785">
    <property type="entry name" value="Galactose-binding domain-like"/>
    <property type="match status" value="3"/>
</dbReference>
<dbReference type="Gene3D" id="2.60.40.10">
    <property type="entry name" value="Immunoglobulins"/>
    <property type="match status" value="1"/>
</dbReference>
<evidence type="ECO:0000313" key="12">
    <source>
        <dbReference type="Proteomes" id="UP000460318"/>
    </source>
</evidence>
<dbReference type="Pfam" id="PF17996">
    <property type="entry name" value="CE2_N"/>
    <property type="match status" value="1"/>
</dbReference>
<dbReference type="Pfam" id="PF02368">
    <property type="entry name" value="Big_2"/>
    <property type="match status" value="1"/>
</dbReference>
<dbReference type="InterPro" id="IPR032179">
    <property type="entry name" value="Cry22Aa_Ig-like"/>
</dbReference>
<dbReference type="SMART" id="SM00812">
    <property type="entry name" value="Alpha_L_fucos"/>
    <property type="match status" value="1"/>
</dbReference>
<dbReference type="CDD" id="cd01831">
    <property type="entry name" value="Endoglucanase_E_like"/>
    <property type="match status" value="1"/>
</dbReference>
<proteinExistence type="inferred from homology"/>
<dbReference type="InterPro" id="IPR040794">
    <property type="entry name" value="CE2_N"/>
</dbReference>
<dbReference type="Gene3D" id="1.50.10.20">
    <property type="match status" value="1"/>
</dbReference>
<dbReference type="InterPro" id="IPR037461">
    <property type="entry name" value="CtCE2-like_dom"/>
</dbReference>
<dbReference type="InterPro" id="IPR013780">
    <property type="entry name" value="Glyco_hydro_b"/>
</dbReference>
<dbReference type="PRINTS" id="PR00741">
    <property type="entry name" value="GLHYDRLASE29"/>
</dbReference>
<protein>
    <recommendedName>
        <fullName evidence="3">alpha-L-fucosidase</fullName>
        <ecNumber evidence="3">3.2.1.51</ecNumber>
    </recommendedName>
</protein>
<dbReference type="PROSITE" id="PS50022">
    <property type="entry name" value="FA58C_3"/>
    <property type="match status" value="2"/>
</dbReference>
<dbReference type="Pfam" id="PF03422">
    <property type="entry name" value="CBM_6"/>
    <property type="match status" value="1"/>
</dbReference>
<dbReference type="GO" id="GO:0004560">
    <property type="term" value="F:alpha-L-fucosidase activity"/>
    <property type="evidence" value="ECO:0007669"/>
    <property type="project" value="InterPro"/>
</dbReference>
<evidence type="ECO:0000256" key="2">
    <source>
        <dbReference type="ARBA" id="ARBA00007951"/>
    </source>
</evidence>
<dbReference type="InterPro" id="IPR036514">
    <property type="entry name" value="SGNH_hydro_sf"/>
</dbReference>
<dbReference type="InterPro" id="IPR001119">
    <property type="entry name" value="SLH_dom"/>
</dbReference>
<dbReference type="InterPro" id="IPR006584">
    <property type="entry name" value="Cellulose-bd_IV"/>
</dbReference>
<dbReference type="PANTHER" id="PTHR47791:SF1">
    <property type="entry name" value="ENDO MANNANASE, GH76 FAMILY (EUROFUNG)"/>
    <property type="match status" value="1"/>
</dbReference>
<dbReference type="EC" id="3.2.1.51" evidence="3"/>
<dbReference type="SUPFAM" id="SSF49373">
    <property type="entry name" value="Invasin/intimin cell-adhesion fragments"/>
    <property type="match status" value="1"/>
</dbReference>
<dbReference type="InterPro" id="IPR013783">
    <property type="entry name" value="Ig-like_fold"/>
</dbReference>
<comment type="similarity">
    <text evidence="2">Belongs to the glycosyl hydrolase 29 family.</text>
</comment>
<dbReference type="Pfam" id="PF00754">
    <property type="entry name" value="F5_F8_type_C"/>
    <property type="match status" value="2"/>
</dbReference>
<keyword evidence="5" id="KW-0378">Hydrolase</keyword>
<dbReference type="InterPro" id="IPR003343">
    <property type="entry name" value="Big_2"/>
</dbReference>
<evidence type="ECO:0000256" key="5">
    <source>
        <dbReference type="ARBA" id="ARBA00022801"/>
    </source>
</evidence>
<dbReference type="SUPFAM" id="SSF51445">
    <property type="entry name" value="(Trans)glycosidases"/>
    <property type="match status" value="1"/>
</dbReference>
<feature type="domain" description="SLH" evidence="10">
    <location>
        <begin position="2272"/>
        <end position="2330"/>
    </location>
</feature>
<dbReference type="SMART" id="SM00606">
    <property type="entry name" value="CBD_IV"/>
    <property type="match status" value="1"/>
</dbReference>
<evidence type="ECO:0000259" key="9">
    <source>
        <dbReference type="PROSITE" id="PS51175"/>
    </source>
</evidence>
<dbReference type="InterPro" id="IPR000421">
    <property type="entry name" value="FA58C"/>
</dbReference>
<dbReference type="Gene3D" id="3.40.50.1110">
    <property type="entry name" value="SGNH hydrolase"/>
    <property type="match status" value="1"/>
</dbReference>
<dbReference type="EMBL" id="WUBI01000002">
    <property type="protein sequence ID" value="MWV45354.1"/>
    <property type="molecule type" value="Genomic_DNA"/>
</dbReference>
<sequence length="2453" mass="265206">MAIVLSSLLVIASVFGGFPVRSEASASENFNEKAAQAVAILEGSFSAVPDNPYGAGWWNAANILETTLDYMQRSGSRVYMPVIEKAFKESKEAHSKNFINEYYDDEGWWAITWIKAYDLTGKAQYLDMAKTIFSDMTSGWDDTAGGGIWWNKDRGYKNAIANELFLEVAARLHNRTPGDVTYLDWAKKEWQWFKDSGMINDKNLVNDGLKLNPITGRYENNGGIVWTYNQGVILGGLVALHEATNDPAVLIEAQKIADAVIGSSSLNVKGVLTEPCESFAQGCDGDQTQFKGIFMKNLKVLYDQVGKPAYQEFMLSSARSVWANSQNQTGQFGVKWSGPFDRSNASIQASAIDALNTQVKLMPSVNNLALGRPAWTTGSTCSVTEGATSAVDGSLDTKWCMGGGSGQSLTIDLGGTKAVSQFVVYHAGSNKENANLNANLNTKDFDIFTSLDNIHWAPQTQVRGNLSNITTHDIPAVIARYVRLYVITSQSSSAYQATRVNEVVVGGTDIPGTGLLLDQSAAAMNVGETMQLTASSASGIVWKSERDAVAIVDASGKVTGVSEGTAVITAKAGDGPTAACIVTVQNSTPPTGDAGGFYSGLEVSERQLTWSNNAELKQNVGGYAAGLTGMETKVVNYAGPTDTGFGNVLYYSGKATGPAGTDSYSYNRIFSVDIPMTESVTRLDYWIKPNENNGSYAGIDLAFSDGSYLHDKNGEFYRNQKLTVGQWNHVQVDLSAATGKTISRILVAYFRGTAAEEQAPGQFSGYLDDIRIGGAELPSVSPASDPNMSYVGRWDKSNPDRPIGYWGGTYFRAGFTGTSVKVVLPAKTKMYVSIDNGPDVLYDNAFGLVNLTTSPLVDGDHTLRIATSWMDQSLAVQGLILDRGAMTKKPPERTKIVEFIGDSITAGVVTNAVSDYAFLTGEKLNVDHTQVAFSGICLVECGRSTAPFGMSEQYFKQKPIFNAATPTPDWDFNQYTADAVVVNLGTNDNTEHVANDRFRDTYIQFLERIREKFPKAQILVMRSFGGFMASPTKEAVEARKTAGDNQVQYVDTTGWVNAGTSDFMDELHPSDAGHYKITQKLAPVIGAALALTTDPAPVSDGRIIWADQYSENHGDAYKIQDPSVGPAVATNSGGNWLKYSNIDFGNGDYDTLMANLAAWSTGNKIEIRLDSNTGQLLGILNTKATGGWDIYKEHYASISSVTGKHDVVLVFPSQYTANVNWFTFAKSPPAKETEAERAQRMQWFEDARFGQFIHWGAYSVLAGSYNGQSVGYAEWIMDNLHISKEDYRNNAAKRFNPNLFDAKKWVDLAKQAGQKYMVITSKHHEGYSMFDTEVGDFKPYGVVSMSPSHIDPMDSLSKEAKAQGIKFGFYYSIMDWMHPLSPPNGNSFNPADQAKKDKYISQMKGQLRELIEKYDPDILWFDGEWNAWWTKEDGKALYTYLRTLKNDLIINNRIGKRDADDGDFGTPEQEVPVNGLSYPWESCITINDTWGYSSKDVNWKSTSTLIRTLVETASKGGNLLLNIGPTSQGVTPQASVDRLHEMGAWLNIYGESIYGTKASVFADKLPWGYSTTKDGKVYLHVTNWPASGQLTVPQLTNTIRNVSLLQNPADVLDYKIVKNNMVINLPSKINGSKPNAIDEVIVLDVEGYPASGTHAAINLAAGKAASASDEYSSDYVAGKAVDGDGNSRWATKDGLTPYWLEVDLGESTTFNKIVVDEYGHRTGNYKIQYGDGTEWKDAYTGNGLNSGQEILFTPVTGTKVRLYITSLSVTDPHGPSIFEFKVYNDSESSVIPPVITLNGDAILNLVVGESFADPGATAKDASGADISSAIVSEGDVNTSVPGSYTVRYDVQDSDGIHALQAKRTVNVKPQAVTAIGGQEIVTVTDATYGATLKLYNPSNAVMAAKIATMNRVQFKSVPAGGMGYYVTQTISGMESAPSNKVDISPYVEPEPLVIKGGEGVVTVVNATYGATLELYDHADQFVMSMVAEASGIVEFQSVPPGADYYVIQTIDEIVGVPSNKVTVTGKDPTGPVDPGNPNPGNPNPGNPDPGTSGSGSSGSSGGSSSGSADGEEAVITTDLQGTSLNLPVPKVDQAGKASSVITDKKLGAALDAVKIGADGIKTLNVVIPEAKNADQYEVTIPAAFFMEKGTKQRLHVKTPQAVFDVMSDMFKPEELTGTKDVSIQWIITNRTVQLIVGKDGKVFDWSRPMSPLHVSIPYKPTSEQSPNLDLIGVSFTDQAGHTAFIPSGRYYAATGLLSFNAVHTGTFHISYEQKLFRDLAGYPWAMNPVQVMASKGIIQGTSSDQYSPGAWVTRADFIMMLVRGLDLTAETGTNFSDVHPGDYYYDAVATAKALGISEGAGGDQFLPRTAITRQEMMVFTVKALQAAKKQLDPATSAVLAQYADHDAIAGYAAESIALLVKNGIVQGDGKAIHPLGHTTRAEAAVIIYKAYMK</sequence>
<dbReference type="Pfam" id="PF16403">
    <property type="entry name" value="Bact_surface_Ig-like"/>
    <property type="match status" value="1"/>
</dbReference>
<dbReference type="InterPro" id="IPR008928">
    <property type="entry name" value="6-hairpin_glycosidase_sf"/>
</dbReference>
<feature type="domain" description="F5/8 type C" evidence="8">
    <location>
        <begin position="354"/>
        <end position="508"/>
    </location>
</feature>
<dbReference type="Pfam" id="PF01120">
    <property type="entry name" value="Alpha_L_fucos"/>
    <property type="match status" value="1"/>
</dbReference>
<feature type="domain" description="SLH" evidence="10">
    <location>
        <begin position="2331"/>
        <end position="2394"/>
    </location>
</feature>
<dbReference type="Gene3D" id="2.60.40.1180">
    <property type="entry name" value="Golgi alpha-mannosidase II"/>
    <property type="match status" value="1"/>
</dbReference>
<evidence type="ECO:0000256" key="4">
    <source>
        <dbReference type="ARBA" id="ARBA00022729"/>
    </source>
</evidence>
<comment type="caution">
    <text evidence="11">The sequence shown here is derived from an EMBL/GenBank/DDBJ whole genome shotgun (WGS) entry which is preliminary data.</text>
</comment>
<keyword evidence="12" id="KW-1185">Reference proteome</keyword>
<dbReference type="SUPFAM" id="SSF48208">
    <property type="entry name" value="Six-hairpin glycosidases"/>
    <property type="match status" value="1"/>
</dbReference>
<feature type="region of interest" description="Disordered" evidence="7">
    <location>
        <begin position="2021"/>
        <end position="2071"/>
    </location>
</feature>
<evidence type="ECO:0000256" key="3">
    <source>
        <dbReference type="ARBA" id="ARBA00012662"/>
    </source>
</evidence>
<dbReference type="InterPro" id="IPR017853">
    <property type="entry name" value="GH"/>
</dbReference>
<keyword evidence="6" id="KW-0326">Glycosidase</keyword>
<dbReference type="SUPFAM" id="SSF52266">
    <property type="entry name" value="SGNH hydrolase"/>
    <property type="match status" value="1"/>
</dbReference>
<dbReference type="Gene3D" id="3.20.20.80">
    <property type="entry name" value="Glycosidases"/>
    <property type="match status" value="1"/>
</dbReference>
<organism evidence="11 12">
    <name type="scientific">Paenibacillus dendrobii</name>
    <dbReference type="NCBI Taxonomy" id="2691084"/>
    <lineage>
        <taxon>Bacteria</taxon>
        <taxon>Bacillati</taxon>
        <taxon>Bacillota</taxon>
        <taxon>Bacilli</taxon>
        <taxon>Bacillales</taxon>
        <taxon>Paenibacillaceae</taxon>
        <taxon>Paenibacillus</taxon>
    </lineage>
</organism>
<feature type="domain" description="F5/8 type C" evidence="8">
    <location>
        <begin position="1652"/>
        <end position="1785"/>
    </location>
</feature>
<feature type="domain" description="CBM6" evidence="9">
    <location>
        <begin position="1101"/>
        <end position="1225"/>
    </location>
</feature>
<comment type="function">
    <text evidence="1">Alpha-L-fucosidase is responsible for hydrolyzing the alpha-1,6-linked fucose joined to the reducing-end N-acetylglucosamine of the carbohydrate moieties of glycoproteins.</text>
</comment>
<feature type="compositionally biased region" description="Gly residues" evidence="7">
    <location>
        <begin position="2052"/>
        <end position="2064"/>
    </location>
</feature>
<dbReference type="GO" id="GO:0030246">
    <property type="term" value="F:carbohydrate binding"/>
    <property type="evidence" value="ECO:0007669"/>
    <property type="project" value="InterPro"/>
</dbReference>
<dbReference type="PROSITE" id="PS51175">
    <property type="entry name" value="CBM6"/>
    <property type="match status" value="1"/>
</dbReference>
<dbReference type="InterPro" id="IPR057739">
    <property type="entry name" value="Glyco_hydro_29_N"/>
</dbReference>
<dbReference type="InterPro" id="IPR005198">
    <property type="entry name" value="Glyco_hydro_76"/>
</dbReference>
<dbReference type="InterPro" id="IPR053169">
    <property type="entry name" value="MUG_Protein"/>
</dbReference>
<dbReference type="Pfam" id="PF00395">
    <property type="entry name" value="SLH"/>
    <property type="match status" value="3"/>
</dbReference>
<dbReference type="GO" id="GO:0052689">
    <property type="term" value="F:carboxylic ester hydrolase activity"/>
    <property type="evidence" value="ECO:0007669"/>
    <property type="project" value="InterPro"/>
</dbReference>
<dbReference type="CDD" id="cd04084">
    <property type="entry name" value="CBM6_xylanase-like"/>
    <property type="match status" value="1"/>
</dbReference>
<dbReference type="InterPro" id="IPR005084">
    <property type="entry name" value="CBM6"/>
</dbReference>
<evidence type="ECO:0000256" key="1">
    <source>
        <dbReference type="ARBA" id="ARBA00004071"/>
    </source>
</evidence>